<organism evidence="1 2">
    <name type="scientific">Desmophyllum pertusum</name>
    <dbReference type="NCBI Taxonomy" id="174260"/>
    <lineage>
        <taxon>Eukaryota</taxon>
        <taxon>Metazoa</taxon>
        <taxon>Cnidaria</taxon>
        <taxon>Anthozoa</taxon>
        <taxon>Hexacorallia</taxon>
        <taxon>Scleractinia</taxon>
        <taxon>Caryophylliina</taxon>
        <taxon>Caryophylliidae</taxon>
        <taxon>Desmophyllum</taxon>
    </lineage>
</organism>
<accession>A0A9W9ZUY5</accession>
<dbReference type="InterPro" id="IPR052787">
    <property type="entry name" value="MAVS"/>
</dbReference>
<evidence type="ECO:0000313" key="2">
    <source>
        <dbReference type="Proteomes" id="UP001163046"/>
    </source>
</evidence>
<dbReference type="PANTHER" id="PTHR21446">
    <property type="entry name" value="DUF3504 DOMAIN-CONTAINING PROTEIN"/>
    <property type="match status" value="1"/>
</dbReference>
<reference evidence="1" key="1">
    <citation type="submission" date="2023-01" db="EMBL/GenBank/DDBJ databases">
        <title>Genome assembly of the deep-sea coral Lophelia pertusa.</title>
        <authorList>
            <person name="Herrera S."/>
            <person name="Cordes E."/>
        </authorList>
    </citation>
    <scope>NUCLEOTIDE SEQUENCE</scope>
    <source>
        <strain evidence="1">USNM1676648</strain>
        <tissue evidence="1">Polyp</tissue>
    </source>
</reference>
<sequence>WFASQHKFTCRIEEQSKTELNKCLQMFYASARQKNGSHFKVSSLKAIRAAIDHFLRQHPNNKPWSIVGDPEFNKCKDMMKRAQITPVVHKVPITSEQMQELYKAQQLGEVTTTNPAQLLRTAWFYRLHCTLANVAEKINGNLTNKCWCFDTLRREGDTMSSVAVAVHEKPPRRA</sequence>
<dbReference type="Proteomes" id="UP001163046">
    <property type="component" value="Unassembled WGS sequence"/>
</dbReference>
<protein>
    <submittedName>
        <fullName evidence="1">Uncharacterized protein</fullName>
    </submittedName>
</protein>
<gene>
    <name evidence="1" type="ORF">OS493_038493</name>
</gene>
<dbReference type="PANTHER" id="PTHR21446:SF12">
    <property type="entry name" value="POTASSIUM CHANNEL TETRAMERIZATION DOMAIN CONTAINING 1"/>
    <property type="match status" value="1"/>
</dbReference>
<dbReference type="EMBL" id="MU825496">
    <property type="protein sequence ID" value="KAJ7388321.1"/>
    <property type="molecule type" value="Genomic_DNA"/>
</dbReference>
<feature type="non-terminal residue" evidence="1">
    <location>
        <position position="1"/>
    </location>
</feature>
<dbReference type="OrthoDB" id="5950654at2759"/>
<proteinExistence type="predicted"/>
<evidence type="ECO:0000313" key="1">
    <source>
        <dbReference type="EMBL" id="KAJ7388321.1"/>
    </source>
</evidence>
<keyword evidence="2" id="KW-1185">Reference proteome</keyword>
<dbReference type="AlphaFoldDB" id="A0A9W9ZUY5"/>
<comment type="caution">
    <text evidence="1">The sequence shown here is derived from an EMBL/GenBank/DDBJ whole genome shotgun (WGS) entry which is preliminary data.</text>
</comment>
<name>A0A9W9ZUY5_9CNID</name>